<dbReference type="InterPro" id="IPR031100">
    <property type="entry name" value="LOG_fam"/>
</dbReference>
<comment type="caution">
    <text evidence="2">The sequence shown here is derived from an EMBL/GenBank/DDBJ whole genome shotgun (WGS) entry which is preliminary data.</text>
</comment>
<dbReference type="Gene3D" id="3.40.50.450">
    <property type="match status" value="1"/>
</dbReference>
<organism evidence="2 3">
    <name type="scientific">bacterium (Candidatus Ratteibacteria) CG01_land_8_20_14_3_00_40_19</name>
    <dbReference type="NCBI Taxonomy" id="2014290"/>
    <lineage>
        <taxon>Bacteria</taxon>
        <taxon>Candidatus Ratteibacteria</taxon>
    </lineage>
</organism>
<dbReference type="InterPro" id="IPR005269">
    <property type="entry name" value="LOG"/>
</dbReference>
<accession>A0A2M7E958</accession>
<dbReference type="GO" id="GO:0009691">
    <property type="term" value="P:cytokinin biosynthetic process"/>
    <property type="evidence" value="ECO:0007669"/>
    <property type="project" value="UniProtKB-UniRule"/>
</dbReference>
<evidence type="ECO:0000313" key="2">
    <source>
        <dbReference type="EMBL" id="PIV64225.1"/>
    </source>
</evidence>
<evidence type="ECO:0000256" key="1">
    <source>
        <dbReference type="RuleBase" id="RU363015"/>
    </source>
</evidence>
<dbReference type="PANTHER" id="PTHR43393:SF3">
    <property type="entry name" value="LYSINE DECARBOXYLASE-LIKE PROTEIN"/>
    <property type="match status" value="1"/>
</dbReference>
<dbReference type="Proteomes" id="UP000228886">
    <property type="component" value="Unassembled WGS sequence"/>
</dbReference>
<evidence type="ECO:0000313" key="3">
    <source>
        <dbReference type="Proteomes" id="UP000228886"/>
    </source>
</evidence>
<dbReference type="NCBIfam" id="TIGR00730">
    <property type="entry name" value="Rossman fold protein, TIGR00730 family"/>
    <property type="match status" value="1"/>
</dbReference>
<dbReference type="EMBL" id="PETL01000161">
    <property type="protein sequence ID" value="PIV64225.1"/>
    <property type="molecule type" value="Genomic_DNA"/>
</dbReference>
<dbReference type="PANTHER" id="PTHR43393">
    <property type="entry name" value="CYTOKININ RIBOSIDE 5'-MONOPHOSPHATE PHOSPHORIBOHYDROLASE"/>
    <property type="match status" value="1"/>
</dbReference>
<keyword evidence="1" id="KW-0203">Cytokinin biosynthesis</keyword>
<comment type="similarity">
    <text evidence="1">Belongs to the LOG family.</text>
</comment>
<protein>
    <recommendedName>
        <fullName evidence="1">Cytokinin riboside 5'-monophosphate phosphoribohydrolase</fullName>
        <ecNumber evidence="1">3.2.2.n1</ecNumber>
    </recommendedName>
</protein>
<proteinExistence type="inferred from homology"/>
<dbReference type="AlphaFoldDB" id="A0A2M7E958"/>
<reference evidence="3" key="1">
    <citation type="submission" date="2017-09" db="EMBL/GenBank/DDBJ databases">
        <title>Depth-based differentiation of microbial function through sediment-hosted aquifers and enrichment of novel symbionts in the deep terrestrial subsurface.</title>
        <authorList>
            <person name="Probst A.J."/>
            <person name="Ladd B."/>
            <person name="Jarett J.K."/>
            <person name="Geller-Mcgrath D.E."/>
            <person name="Sieber C.M.K."/>
            <person name="Emerson J.B."/>
            <person name="Anantharaman K."/>
            <person name="Thomas B.C."/>
            <person name="Malmstrom R."/>
            <person name="Stieglmeier M."/>
            <person name="Klingl A."/>
            <person name="Woyke T."/>
            <person name="Ryan C.M."/>
            <person name="Banfield J.F."/>
        </authorList>
    </citation>
    <scope>NUCLEOTIDE SEQUENCE [LARGE SCALE GENOMIC DNA]</scope>
</reference>
<keyword evidence="1" id="KW-0378">Hydrolase</keyword>
<dbReference type="GO" id="GO:0016787">
    <property type="term" value="F:hydrolase activity"/>
    <property type="evidence" value="ECO:0007669"/>
    <property type="project" value="UniProtKB-KW"/>
</dbReference>
<dbReference type="Pfam" id="PF03641">
    <property type="entry name" value="Lysine_decarbox"/>
    <property type="match status" value="1"/>
</dbReference>
<gene>
    <name evidence="2" type="ORF">COS11_03300</name>
</gene>
<dbReference type="EC" id="3.2.2.n1" evidence="1"/>
<name>A0A2M7E958_9BACT</name>
<dbReference type="SUPFAM" id="SSF102405">
    <property type="entry name" value="MCP/YpsA-like"/>
    <property type="match status" value="1"/>
</dbReference>
<dbReference type="GO" id="GO:0005829">
    <property type="term" value="C:cytosol"/>
    <property type="evidence" value="ECO:0007669"/>
    <property type="project" value="TreeGrafter"/>
</dbReference>
<dbReference type="InterPro" id="IPR052341">
    <property type="entry name" value="LOG_family_nucleotidases"/>
</dbReference>
<sequence>MNRKEDFAGKDTWRIFRIMAEFVEGFETLSNLGPAVAIFGSARAKKSNKFYQKAEKLSRLLVKEGYAVVTGAGPGIMEAANKGASEAGGKSVGLNIELPMEQASNPYVKTLLTFHYFFCRKVMFVKYARAFFVFPGGFGTLDEFFESTELIQTKIIEPFPVILFGKKYWQELFRWFEETLIINDYIRVKDMEIFHIVEEPQEAIKILKNFYQ</sequence>